<proteinExistence type="predicted"/>
<feature type="transmembrane region" description="Helical" evidence="1">
    <location>
        <begin position="147"/>
        <end position="168"/>
    </location>
</feature>
<dbReference type="AlphaFoldDB" id="A0A1G2REA0"/>
<dbReference type="Pfam" id="PF18920">
    <property type="entry name" value="DUF5671"/>
    <property type="match status" value="1"/>
</dbReference>
<evidence type="ECO:0000313" key="3">
    <source>
        <dbReference type="EMBL" id="OHA71160.1"/>
    </source>
</evidence>
<reference evidence="3 4" key="1">
    <citation type="journal article" date="2016" name="Nat. Commun.">
        <title>Thousands of microbial genomes shed light on interconnected biogeochemical processes in an aquifer system.</title>
        <authorList>
            <person name="Anantharaman K."/>
            <person name="Brown C.T."/>
            <person name="Hug L.A."/>
            <person name="Sharon I."/>
            <person name="Castelle C.J."/>
            <person name="Probst A.J."/>
            <person name="Thomas B.C."/>
            <person name="Singh A."/>
            <person name="Wilkins M.J."/>
            <person name="Karaoz U."/>
            <person name="Brodie E.L."/>
            <person name="Williams K.H."/>
            <person name="Hubbard S.S."/>
            <person name="Banfield J.F."/>
        </authorList>
    </citation>
    <scope>NUCLEOTIDE SEQUENCE [LARGE SCALE GENOMIC DNA]</scope>
</reference>
<keyword evidence="1" id="KW-0472">Membrane</keyword>
<accession>A0A1G2REA0</accession>
<feature type="transmembrane region" description="Helical" evidence="1">
    <location>
        <begin position="180"/>
        <end position="200"/>
    </location>
</feature>
<evidence type="ECO:0000259" key="2">
    <source>
        <dbReference type="Pfam" id="PF18920"/>
    </source>
</evidence>
<protein>
    <recommendedName>
        <fullName evidence="2">DUF5671 domain-containing protein</fullName>
    </recommendedName>
</protein>
<dbReference type="STRING" id="1802457.A3F15_00865"/>
<organism evidence="3 4">
    <name type="scientific">Candidatus Wildermuthbacteria bacterium RIFCSPHIGHO2_12_FULL_40_12</name>
    <dbReference type="NCBI Taxonomy" id="1802457"/>
    <lineage>
        <taxon>Bacteria</taxon>
        <taxon>Candidatus Wildermuthiibacteriota</taxon>
    </lineage>
</organism>
<name>A0A1G2REA0_9BACT</name>
<dbReference type="Proteomes" id="UP000177078">
    <property type="component" value="Unassembled WGS sequence"/>
</dbReference>
<dbReference type="EMBL" id="MHUC01000010">
    <property type="protein sequence ID" value="OHA71160.1"/>
    <property type="molecule type" value="Genomic_DNA"/>
</dbReference>
<evidence type="ECO:0000313" key="4">
    <source>
        <dbReference type="Proteomes" id="UP000177078"/>
    </source>
</evidence>
<sequence>MNNELYNFIKESLGKGLSREEIYNVLLKAGWKDQAVKEGLSVFADVAFAIAVPRPKPYLQAREAFLHLVSFIALYISAFSFGSLLFEFIDKSFPDSISGDRYHDPSRLSTSLAAIIVAFPLYLLMIRYLKKSESVDPEQRESKVKKWLNYITLVIVAAVIIIDLVAVIANLLGGELTIRFILKALTVLYIAGSIFWYYLWDLQKSEKNT</sequence>
<feature type="transmembrane region" description="Helical" evidence="1">
    <location>
        <begin position="106"/>
        <end position="126"/>
    </location>
</feature>
<evidence type="ECO:0000256" key="1">
    <source>
        <dbReference type="SAM" id="Phobius"/>
    </source>
</evidence>
<feature type="transmembrane region" description="Helical" evidence="1">
    <location>
        <begin position="64"/>
        <end position="86"/>
    </location>
</feature>
<comment type="caution">
    <text evidence="3">The sequence shown here is derived from an EMBL/GenBank/DDBJ whole genome shotgun (WGS) entry which is preliminary data.</text>
</comment>
<keyword evidence="1" id="KW-0812">Transmembrane</keyword>
<keyword evidence="1" id="KW-1133">Transmembrane helix</keyword>
<feature type="domain" description="DUF5671" evidence="2">
    <location>
        <begin position="63"/>
        <end position="198"/>
    </location>
</feature>
<gene>
    <name evidence="3" type="ORF">A3F15_00865</name>
</gene>
<dbReference type="InterPro" id="IPR043728">
    <property type="entry name" value="DUF5671"/>
</dbReference>